<sequence length="459" mass="48161">MTFRVIFRNSFALDFAQVLYIDRAFVVVNKPPKFVTQYPRDGQTEAVAELVGQVPSAPNSIKLFPVHRLDKGTTGCLVFARSPDYAQTFSRQLKQRTVNKIYHALVNTSSSPILSAKTDSGNIRIGMSLKDGRPYISRSNSARETWTDWQVLGSSSQTDIALLKLHLHTGMKHQLRVHMSELMQAPIVGDLQHTSAQASSCTLSPIPKDRLFLHASEISFHRFKRTGKQKRLNLTIRAPLPLDFAELCDHTGIEVPSYLKEGGLFVNGQPMTDVPDLDGFWIYDGATCGTFMYALGSIFYEFPAAILAQDSSSSIDTTAAESSALSAASSVISADGGSVTVIAGQTITIPSGISIPAIPTAILSDTSLIASLASSLTATLTGSLASEASSILSEITGGGASGASSAATATGTSATVSGSSAASASTTGTSGNGAMSLEGGVKGLIASVGAGLLAGMWIL</sequence>
<protein>
    <recommendedName>
        <fullName evidence="8">21S rRNA pseudouridine(2819) synthase</fullName>
        <ecNumber evidence="7">5.4.99.43</ecNumber>
    </recommendedName>
    <alternativeName>
        <fullName evidence="10">Pseudouridine synthase 5</fullName>
    </alternativeName>
    <alternativeName>
        <fullName evidence="9">Pseudouridylate synthase PUS5</fullName>
    </alternativeName>
    <alternativeName>
        <fullName evidence="11">Uracil hydrolyase PUS5</fullName>
    </alternativeName>
</protein>
<dbReference type="PANTHER" id="PTHR21600">
    <property type="entry name" value="MITOCHONDRIAL RNA PSEUDOURIDINE SYNTHASE"/>
    <property type="match status" value="1"/>
</dbReference>
<keyword evidence="14" id="KW-1185">Reference proteome</keyword>
<feature type="domain" description="Pseudouridine synthase RsuA/RluA-like" evidence="12">
    <location>
        <begin position="25"/>
        <end position="180"/>
    </location>
</feature>
<comment type="function">
    <text evidence="6">Pseudouridylate synthase responsible for the pseudouridine-2819 formation in mitochondrial 21S rRNA. May modulate the efficiency or the fidelity of the mitochondrial translation machinery.</text>
</comment>
<dbReference type="InterPro" id="IPR050188">
    <property type="entry name" value="RluA_PseudoU_synthase"/>
</dbReference>
<dbReference type="PANTHER" id="PTHR21600:SF81">
    <property type="entry name" value="21S RRNA PSEUDOURIDINE(2819) SYNTHASE"/>
    <property type="match status" value="1"/>
</dbReference>
<evidence type="ECO:0000256" key="2">
    <source>
        <dbReference type="ARBA" id="ARBA00010876"/>
    </source>
</evidence>
<dbReference type="InterPro" id="IPR020103">
    <property type="entry name" value="PsdUridine_synth_cat_dom_sf"/>
</dbReference>
<evidence type="ECO:0000256" key="4">
    <source>
        <dbReference type="ARBA" id="ARBA00023235"/>
    </source>
</evidence>
<dbReference type="InterPro" id="IPR006224">
    <property type="entry name" value="PsdUridine_synth_RluA-like_CS"/>
</dbReference>
<proteinExistence type="inferred from homology"/>
<gene>
    <name evidence="13" type="ORF">F5050DRAFT_1893525</name>
</gene>
<keyword evidence="4" id="KW-0413">Isomerase</keyword>
<evidence type="ECO:0000313" key="13">
    <source>
        <dbReference type="EMBL" id="KAJ3998414.1"/>
    </source>
</evidence>
<evidence type="ECO:0000256" key="9">
    <source>
        <dbReference type="ARBA" id="ARBA00041561"/>
    </source>
</evidence>
<name>A0ABQ8QIU1_9AGAR</name>
<evidence type="ECO:0000256" key="1">
    <source>
        <dbReference type="ARBA" id="ARBA00004173"/>
    </source>
</evidence>
<dbReference type="InterPro" id="IPR006145">
    <property type="entry name" value="PsdUridine_synth_RsuA/RluA"/>
</dbReference>
<comment type="catalytic activity">
    <reaction evidence="5">
        <text>uridine(2819) in 21S rRNA = pseudouridine(2819) in 21S rRNA</text>
        <dbReference type="Rhea" id="RHEA:42556"/>
        <dbReference type="Rhea" id="RHEA-COMP:10113"/>
        <dbReference type="Rhea" id="RHEA-COMP:10114"/>
        <dbReference type="ChEBI" id="CHEBI:65314"/>
        <dbReference type="ChEBI" id="CHEBI:65315"/>
        <dbReference type="EC" id="5.4.99.43"/>
    </reaction>
</comment>
<evidence type="ECO:0000256" key="7">
    <source>
        <dbReference type="ARBA" id="ARBA00038947"/>
    </source>
</evidence>
<dbReference type="Proteomes" id="UP001163828">
    <property type="component" value="Unassembled WGS sequence"/>
</dbReference>
<comment type="similarity">
    <text evidence="2">Belongs to the pseudouridine synthase RluA family.</text>
</comment>
<evidence type="ECO:0000256" key="10">
    <source>
        <dbReference type="ARBA" id="ARBA00041978"/>
    </source>
</evidence>
<organism evidence="13 14">
    <name type="scientific">Lentinula boryana</name>
    <dbReference type="NCBI Taxonomy" id="40481"/>
    <lineage>
        <taxon>Eukaryota</taxon>
        <taxon>Fungi</taxon>
        <taxon>Dikarya</taxon>
        <taxon>Basidiomycota</taxon>
        <taxon>Agaricomycotina</taxon>
        <taxon>Agaricomycetes</taxon>
        <taxon>Agaricomycetidae</taxon>
        <taxon>Agaricales</taxon>
        <taxon>Marasmiineae</taxon>
        <taxon>Omphalotaceae</taxon>
        <taxon>Lentinula</taxon>
    </lineage>
</organism>
<dbReference type="EMBL" id="MU790559">
    <property type="protein sequence ID" value="KAJ3998414.1"/>
    <property type="molecule type" value="Genomic_DNA"/>
</dbReference>
<evidence type="ECO:0000256" key="8">
    <source>
        <dbReference type="ARBA" id="ARBA00040626"/>
    </source>
</evidence>
<dbReference type="Gene3D" id="3.30.2350.10">
    <property type="entry name" value="Pseudouridine synthase"/>
    <property type="match status" value="1"/>
</dbReference>
<reference evidence="13" key="1">
    <citation type="submission" date="2022-08" db="EMBL/GenBank/DDBJ databases">
        <authorList>
            <consortium name="DOE Joint Genome Institute"/>
            <person name="Min B."/>
            <person name="Riley R."/>
            <person name="Sierra-Patev S."/>
            <person name="Naranjo-Ortiz M."/>
            <person name="Looney B."/>
            <person name="Konkel Z."/>
            <person name="Slot J.C."/>
            <person name="Sakamoto Y."/>
            <person name="Steenwyk J.L."/>
            <person name="Rokas A."/>
            <person name="Carro J."/>
            <person name="Camarero S."/>
            <person name="Ferreira P."/>
            <person name="Molpeceres G."/>
            <person name="Ruiz-Duenas F.J."/>
            <person name="Serrano A."/>
            <person name="Henrissat B."/>
            <person name="Drula E."/>
            <person name="Hughes K.W."/>
            <person name="Mata J.L."/>
            <person name="Ishikawa N.K."/>
            <person name="Vargas-Isla R."/>
            <person name="Ushijima S."/>
            <person name="Smith C.A."/>
            <person name="Ahrendt S."/>
            <person name="Andreopoulos W."/>
            <person name="He G."/>
            <person name="Labutti K."/>
            <person name="Lipzen A."/>
            <person name="Ng V."/>
            <person name="Sandor L."/>
            <person name="Barry K."/>
            <person name="Martinez A.T."/>
            <person name="Xiao Y."/>
            <person name="Gibbons J.G."/>
            <person name="Terashima K."/>
            <person name="Hibbett D.S."/>
            <person name="Grigoriev I.V."/>
        </authorList>
    </citation>
    <scope>NUCLEOTIDE SEQUENCE</scope>
    <source>
        <strain evidence="13">TFB10827</strain>
    </source>
</reference>
<keyword evidence="3" id="KW-0496">Mitochondrion</keyword>
<evidence type="ECO:0000256" key="5">
    <source>
        <dbReference type="ARBA" id="ARBA00036927"/>
    </source>
</evidence>
<evidence type="ECO:0000256" key="3">
    <source>
        <dbReference type="ARBA" id="ARBA00023128"/>
    </source>
</evidence>
<dbReference type="EC" id="5.4.99.43" evidence="7"/>
<dbReference type="SUPFAM" id="SSF55120">
    <property type="entry name" value="Pseudouridine synthase"/>
    <property type="match status" value="1"/>
</dbReference>
<evidence type="ECO:0000259" key="12">
    <source>
        <dbReference type="Pfam" id="PF00849"/>
    </source>
</evidence>
<evidence type="ECO:0000256" key="11">
    <source>
        <dbReference type="ARBA" id="ARBA00042700"/>
    </source>
</evidence>
<evidence type="ECO:0000256" key="6">
    <source>
        <dbReference type="ARBA" id="ARBA00037513"/>
    </source>
</evidence>
<comment type="subcellular location">
    <subcellularLocation>
        <location evidence="1">Mitochondrion</location>
    </subcellularLocation>
</comment>
<accession>A0ABQ8QIU1</accession>
<evidence type="ECO:0000313" key="14">
    <source>
        <dbReference type="Proteomes" id="UP001163828"/>
    </source>
</evidence>
<dbReference type="PROSITE" id="PS01129">
    <property type="entry name" value="PSI_RLU"/>
    <property type="match status" value="1"/>
</dbReference>
<dbReference type="CDD" id="cd02869">
    <property type="entry name" value="PseudoU_synth_RluA_like"/>
    <property type="match status" value="1"/>
</dbReference>
<comment type="caution">
    <text evidence="13">The sequence shown here is derived from an EMBL/GenBank/DDBJ whole genome shotgun (WGS) entry which is preliminary data.</text>
</comment>
<dbReference type="Pfam" id="PF00849">
    <property type="entry name" value="PseudoU_synth_2"/>
    <property type="match status" value="1"/>
</dbReference>